<name>A0ABP1CSQ9_9APHY</name>
<dbReference type="Pfam" id="PF06985">
    <property type="entry name" value="HET"/>
    <property type="match status" value="1"/>
</dbReference>
<dbReference type="PANTHER" id="PTHR24148:SF64">
    <property type="entry name" value="HETEROKARYON INCOMPATIBILITY DOMAIN-CONTAINING PROTEIN"/>
    <property type="match status" value="1"/>
</dbReference>
<evidence type="ECO:0000313" key="2">
    <source>
        <dbReference type="EMBL" id="CAL1698715.1"/>
    </source>
</evidence>
<organism evidence="2 3">
    <name type="scientific">Somion occarium</name>
    <dbReference type="NCBI Taxonomy" id="3059160"/>
    <lineage>
        <taxon>Eukaryota</taxon>
        <taxon>Fungi</taxon>
        <taxon>Dikarya</taxon>
        <taxon>Basidiomycota</taxon>
        <taxon>Agaricomycotina</taxon>
        <taxon>Agaricomycetes</taxon>
        <taxon>Polyporales</taxon>
        <taxon>Cerrenaceae</taxon>
        <taxon>Somion</taxon>
    </lineage>
</organism>
<proteinExistence type="predicted"/>
<sequence>MGRKIEIYNEPFSKLRRDGLDISGTATPGRYRFMDCDTFLSKRHLRIVECEGIRLSSDSFRYSVISYVWRGNSVSSDPASPCYWQDKHGVFSVKGAEDGDPISLDVLWHACTASELSYACPFGCRWLWLDRICILQTSKMDKAWQISQMYEIYSHSDACIILPGGVRRLVSLDEETSWIHRAWTLQEALTPCQPWVLYTWKHARCVLRLKTGDSHGTSSVAIQSVIEGQSAMSHLKELLALNAHPGGASTFKVAGVELKGHVRLFGTPKVADMLRRSLEDSFRESSIWFSSLMRTSSRPVDMIFSIMHFFGVSLDPRIFGENDRTKAAIALTQGRTSQLVMDHLSLTLR</sequence>
<gene>
    <name evidence="2" type="ORF">GFSPODELE1_LOCUS2293</name>
</gene>
<accession>A0ABP1CSQ9</accession>
<keyword evidence="3" id="KW-1185">Reference proteome</keyword>
<feature type="domain" description="Heterokaryon incompatibility" evidence="1">
    <location>
        <begin position="62"/>
        <end position="163"/>
    </location>
</feature>
<reference evidence="3" key="1">
    <citation type="submission" date="2024-04" db="EMBL/GenBank/DDBJ databases">
        <authorList>
            <person name="Shaw F."/>
            <person name="Minotto A."/>
        </authorList>
    </citation>
    <scope>NUCLEOTIDE SEQUENCE [LARGE SCALE GENOMIC DNA]</scope>
</reference>
<dbReference type="EMBL" id="OZ037954">
    <property type="protein sequence ID" value="CAL1698715.1"/>
    <property type="molecule type" value="Genomic_DNA"/>
</dbReference>
<protein>
    <recommendedName>
        <fullName evidence="1">Heterokaryon incompatibility domain-containing protein</fullName>
    </recommendedName>
</protein>
<dbReference type="InterPro" id="IPR052895">
    <property type="entry name" value="HetReg/Transcr_Mod"/>
</dbReference>
<dbReference type="PANTHER" id="PTHR24148">
    <property type="entry name" value="ANKYRIN REPEAT DOMAIN-CONTAINING PROTEIN 39 HOMOLOG-RELATED"/>
    <property type="match status" value="1"/>
</dbReference>
<evidence type="ECO:0000313" key="3">
    <source>
        <dbReference type="Proteomes" id="UP001497453"/>
    </source>
</evidence>
<dbReference type="Proteomes" id="UP001497453">
    <property type="component" value="Chromosome 11"/>
</dbReference>
<evidence type="ECO:0000259" key="1">
    <source>
        <dbReference type="Pfam" id="PF06985"/>
    </source>
</evidence>
<dbReference type="InterPro" id="IPR010730">
    <property type="entry name" value="HET"/>
</dbReference>